<feature type="chain" id="PRO_5037640118" description="Porin" evidence="1">
    <location>
        <begin position="19"/>
        <end position="326"/>
    </location>
</feature>
<evidence type="ECO:0000256" key="1">
    <source>
        <dbReference type="SAM" id="SignalP"/>
    </source>
</evidence>
<evidence type="ECO:0000313" key="3">
    <source>
        <dbReference type="Proteomes" id="UP000676169"/>
    </source>
</evidence>
<proteinExistence type="predicted"/>
<keyword evidence="3" id="KW-1185">Reference proteome</keyword>
<protein>
    <recommendedName>
        <fullName evidence="4">Porin</fullName>
    </recommendedName>
</protein>
<dbReference type="RefSeq" id="WP_211629581.1">
    <property type="nucleotide sequence ID" value="NZ_CP073100.1"/>
</dbReference>
<dbReference type="SUPFAM" id="SSF56935">
    <property type="entry name" value="Porins"/>
    <property type="match status" value="1"/>
</dbReference>
<keyword evidence="1" id="KW-0732">Signal</keyword>
<dbReference type="EMBL" id="CP073100">
    <property type="protein sequence ID" value="QUE49492.1"/>
    <property type="molecule type" value="Genomic_DNA"/>
</dbReference>
<organism evidence="2 3">
    <name type="scientific">Luteolibacter ambystomatis</name>
    <dbReference type="NCBI Taxonomy" id="2824561"/>
    <lineage>
        <taxon>Bacteria</taxon>
        <taxon>Pseudomonadati</taxon>
        <taxon>Verrucomicrobiota</taxon>
        <taxon>Verrucomicrobiia</taxon>
        <taxon>Verrucomicrobiales</taxon>
        <taxon>Verrucomicrobiaceae</taxon>
        <taxon>Luteolibacter</taxon>
    </lineage>
</organism>
<evidence type="ECO:0008006" key="4">
    <source>
        <dbReference type="Google" id="ProtNLM"/>
    </source>
</evidence>
<accession>A0A975G639</accession>
<reference evidence="2" key="1">
    <citation type="submission" date="2021-04" db="EMBL/GenBank/DDBJ databases">
        <title>Luteolibacter sp. 32A isolated from the skin of an Anderson's salamander (Ambystoma andersonii).</title>
        <authorList>
            <person name="Spergser J."/>
            <person name="Busse H.-J."/>
        </authorList>
    </citation>
    <scope>NUCLEOTIDE SEQUENCE</scope>
    <source>
        <strain evidence="2">32A</strain>
    </source>
</reference>
<sequence>MRTAGLLSLALVPSLATADVLSSFDRFLGDSRPDYDPTQLEAREVDSGRDFAPFSPGDSDLGVQEILGEYKGLPPVRLELSTGLYWTDNAPAATRQLDDESWFWTARAAASWQPRIGPGWFADLGVDASLFEFDDGNANDFQNYVVYAGVVKLLPDLQDLLLYGRFEYQFLNFDNGGVFFPGNDDYSAARIRVGAQKVLFNTPHHHLAAGVSAAFDLAADDSTLERNEYALDVNYTWFIRDNLSATLSYRGAFWDFDSPTGVLPFYTEDRQDFNQVVGLELAYHPCKNSKVYTSLFFSDSNSNTPFGANDSQAWTAGLGVGAVFEF</sequence>
<dbReference type="Proteomes" id="UP000676169">
    <property type="component" value="Chromosome"/>
</dbReference>
<dbReference type="AlphaFoldDB" id="A0A975G639"/>
<gene>
    <name evidence="2" type="ORF">KBB96_11470</name>
</gene>
<dbReference type="KEGG" id="lamb:KBB96_11470"/>
<evidence type="ECO:0000313" key="2">
    <source>
        <dbReference type="EMBL" id="QUE49492.1"/>
    </source>
</evidence>
<feature type="signal peptide" evidence="1">
    <location>
        <begin position="1"/>
        <end position="18"/>
    </location>
</feature>
<name>A0A975G639_9BACT</name>